<keyword evidence="1" id="KW-0812">Transmembrane</keyword>
<accession>A0A3S3QAY6</accession>
<proteinExistence type="predicted"/>
<name>A0A3S3QAY6_9FLAO</name>
<keyword evidence="1" id="KW-1133">Transmembrane helix</keyword>
<dbReference type="OrthoDB" id="1151040at2"/>
<feature type="transmembrane region" description="Helical" evidence="1">
    <location>
        <begin position="7"/>
        <end position="26"/>
    </location>
</feature>
<reference evidence="2 3" key="1">
    <citation type="submission" date="2019-01" db="EMBL/GenBank/DDBJ databases">
        <title>Flavobacterium sp. nov.,isolated from freshwater.</title>
        <authorList>
            <person name="Zhang R."/>
            <person name="Du Z.-J."/>
        </authorList>
    </citation>
    <scope>NUCLEOTIDE SEQUENCE [LARGE SCALE GENOMIC DNA]</scope>
    <source>
        <strain evidence="2 3">1E403</strain>
    </source>
</reference>
<keyword evidence="1" id="KW-0472">Membrane</keyword>
<dbReference type="Proteomes" id="UP000287527">
    <property type="component" value="Unassembled WGS sequence"/>
</dbReference>
<keyword evidence="3" id="KW-1185">Reference proteome</keyword>
<dbReference type="RefSeq" id="WP_128388195.1">
    <property type="nucleotide sequence ID" value="NZ_SBII01000001.1"/>
</dbReference>
<gene>
    <name evidence="2" type="ORF">EPI11_01565</name>
</gene>
<comment type="caution">
    <text evidence="2">The sequence shown here is derived from an EMBL/GenBank/DDBJ whole genome shotgun (WGS) entry which is preliminary data.</text>
</comment>
<dbReference type="EMBL" id="SBII01000001">
    <property type="protein sequence ID" value="RWX03640.1"/>
    <property type="molecule type" value="Genomic_DNA"/>
</dbReference>
<feature type="transmembrane region" description="Helical" evidence="1">
    <location>
        <begin position="32"/>
        <end position="52"/>
    </location>
</feature>
<sequence>MGYLKIVSYLYLVVAVFFIYDGVMKIKTEESYVLSFLFAGLAVFMFFFRMRFAKKMQDKKRDN</sequence>
<evidence type="ECO:0000313" key="3">
    <source>
        <dbReference type="Proteomes" id="UP000287527"/>
    </source>
</evidence>
<dbReference type="AlphaFoldDB" id="A0A3S3QAY6"/>
<protein>
    <submittedName>
        <fullName evidence="2">Uncharacterized protein</fullName>
    </submittedName>
</protein>
<evidence type="ECO:0000256" key="1">
    <source>
        <dbReference type="SAM" id="Phobius"/>
    </source>
</evidence>
<evidence type="ECO:0000313" key="2">
    <source>
        <dbReference type="EMBL" id="RWX03640.1"/>
    </source>
</evidence>
<organism evidence="2 3">
    <name type="scientific">Flavobacterium cerinum</name>
    <dbReference type="NCBI Taxonomy" id="2502784"/>
    <lineage>
        <taxon>Bacteria</taxon>
        <taxon>Pseudomonadati</taxon>
        <taxon>Bacteroidota</taxon>
        <taxon>Flavobacteriia</taxon>
        <taxon>Flavobacteriales</taxon>
        <taxon>Flavobacteriaceae</taxon>
        <taxon>Flavobacterium</taxon>
    </lineage>
</organism>